<keyword evidence="1" id="KW-0472">Membrane</keyword>
<feature type="transmembrane region" description="Helical" evidence="1">
    <location>
        <begin position="20"/>
        <end position="39"/>
    </location>
</feature>
<accession>A0A6B3CA60</accession>
<dbReference type="NCBIfam" id="TIGR02532">
    <property type="entry name" value="IV_pilin_GFxxxE"/>
    <property type="match status" value="1"/>
</dbReference>
<proteinExistence type="predicted"/>
<dbReference type="InterPro" id="IPR012902">
    <property type="entry name" value="N_methyl_site"/>
</dbReference>
<dbReference type="PROSITE" id="PS00409">
    <property type="entry name" value="PROKAR_NTER_METHYL"/>
    <property type="match status" value="1"/>
</dbReference>
<name>A0A6B3CA60_9ACTN</name>
<dbReference type="SUPFAM" id="SSF54523">
    <property type="entry name" value="Pili subunits"/>
    <property type="match status" value="1"/>
</dbReference>
<comment type="caution">
    <text evidence="2">The sequence shown here is derived from an EMBL/GenBank/DDBJ whole genome shotgun (WGS) entry which is preliminary data.</text>
</comment>
<sequence length="151" mass="15748">MSARQPHHRVPDEGFSLVEVVAALAVVGIVAAAALYFFVNGTRSVTHQSRSQSAVTVATEAMEDAFAVSAKPVTKGGTTFSGLLLDRPQAAVTAAWSSAQAAGLDGLDQTYPAWDANPTAGKAPAVPIERTTRLGGVEYTSTILIGTFYRP</sequence>
<dbReference type="AlphaFoldDB" id="A0A6B3CA60"/>
<dbReference type="InterPro" id="IPR045584">
    <property type="entry name" value="Pilin-like"/>
</dbReference>
<evidence type="ECO:0000256" key="1">
    <source>
        <dbReference type="SAM" id="Phobius"/>
    </source>
</evidence>
<dbReference type="EMBL" id="JAAGLU010000369">
    <property type="protein sequence ID" value="NEC92980.1"/>
    <property type="molecule type" value="Genomic_DNA"/>
</dbReference>
<gene>
    <name evidence="2" type="ORF">G3I71_46290</name>
</gene>
<feature type="non-terminal residue" evidence="2">
    <location>
        <position position="151"/>
    </location>
</feature>
<keyword evidence="1" id="KW-0812">Transmembrane</keyword>
<keyword evidence="1" id="KW-1133">Transmembrane helix</keyword>
<protein>
    <submittedName>
        <fullName evidence="2">Prepilin-type N-terminal cleavage/methylation domain-containing protein</fullName>
    </submittedName>
</protein>
<dbReference type="RefSeq" id="WP_164324941.1">
    <property type="nucleotide sequence ID" value="NZ_JAAGLU010000369.1"/>
</dbReference>
<evidence type="ECO:0000313" key="2">
    <source>
        <dbReference type="EMBL" id="NEC92980.1"/>
    </source>
</evidence>
<dbReference type="Pfam" id="PF07963">
    <property type="entry name" value="N_methyl"/>
    <property type="match status" value="1"/>
</dbReference>
<organism evidence="2">
    <name type="scientific">Streptomyces sp. SID12501</name>
    <dbReference type="NCBI Taxonomy" id="2706042"/>
    <lineage>
        <taxon>Bacteria</taxon>
        <taxon>Bacillati</taxon>
        <taxon>Actinomycetota</taxon>
        <taxon>Actinomycetes</taxon>
        <taxon>Kitasatosporales</taxon>
        <taxon>Streptomycetaceae</taxon>
        <taxon>Streptomyces</taxon>
    </lineage>
</organism>
<reference evidence="2" key="1">
    <citation type="submission" date="2020-01" db="EMBL/GenBank/DDBJ databases">
        <title>Insect and environment-associated Actinomycetes.</title>
        <authorList>
            <person name="Currrie C."/>
            <person name="Chevrette M."/>
            <person name="Carlson C."/>
            <person name="Stubbendieck R."/>
            <person name="Wendt-Pienkowski E."/>
        </authorList>
    </citation>
    <scope>NUCLEOTIDE SEQUENCE</scope>
    <source>
        <strain evidence="2">SID12501</strain>
    </source>
</reference>